<dbReference type="EMBL" id="CADCWG010000220">
    <property type="protein sequence ID" value="CAA9568301.1"/>
    <property type="molecule type" value="Genomic_DNA"/>
</dbReference>
<protein>
    <submittedName>
        <fullName evidence="2">Uncharacterized protein</fullName>
    </submittedName>
</protein>
<name>A0A6J4V655_9BACT</name>
<gene>
    <name evidence="2" type="ORF">AVDCRST_MAG49-3313</name>
</gene>
<evidence type="ECO:0000313" key="2">
    <source>
        <dbReference type="EMBL" id="CAA9568301.1"/>
    </source>
</evidence>
<feature type="region of interest" description="Disordered" evidence="1">
    <location>
        <begin position="60"/>
        <end position="84"/>
    </location>
</feature>
<organism evidence="2">
    <name type="scientific">uncultured Thermomicrobiales bacterium</name>
    <dbReference type="NCBI Taxonomy" id="1645740"/>
    <lineage>
        <taxon>Bacteria</taxon>
        <taxon>Pseudomonadati</taxon>
        <taxon>Thermomicrobiota</taxon>
        <taxon>Thermomicrobia</taxon>
        <taxon>Thermomicrobiales</taxon>
        <taxon>environmental samples</taxon>
    </lineage>
</organism>
<dbReference type="AlphaFoldDB" id="A0A6J4V655"/>
<sequence>METATPPPEDWAAASLALRLSGTWRKRRDSVRRVLYPLAGPVRVPVPDFRPVHAYPPRWPGLSLRDDSDPPRYARRPGKLTPAQQATIRALAGTRSLRSLAADFGVSHETVRAVLSRRGTGA</sequence>
<reference evidence="2" key="1">
    <citation type="submission" date="2020-02" db="EMBL/GenBank/DDBJ databases">
        <authorList>
            <person name="Meier V. D."/>
        </authorList>
    </citation>
    <scope>NUCLEOTIDE SEQUENCE</scope>
    <source>
        <strain evidence="2">AVDCRST_MAG49</strain>
    </source>
</reference>
<evidence type="ECO:0000256" key="1">
    <source>
        <dbReference type="SAM" id="MobiDB-lite"/>
    </source>
</evidence>
<proteinExistence type="predicted"/>
<accession>A0A6J4V655</accession>